<comment type="catalytic activity">
    <reaction evidence="11">
        <text>fumarate(in) + succinate(out) = fumarate(out) + succinate(in)</text>
        <dbReference type="Rhea" id="RHEA:29323"/>
        <dbReference type="ChEBI" id="CHEBI:29806"/>
        <dbReference type="ChEBI" id="CHEBI:30031"/>
    </reaction>
    <physiologicalReaction direction="right-to-left" evidence="11">
        <dbReference type="Rhea" id="RHEA:29325"/>
    </physiologicalReaction>
</comment>
<feature type="transmembrane region" description="Helical" evidence="14">
    <location>
        <begin position="163"/>
        <end position="186"/>
    </location>
</feature>
<keyword evidence="6 14" id="KW-0812">Transmembrane</keyword>
<evidence type="ECO:0000256" key="8">
    <source>
        <dbReference type="ARBA" id="ARBA00023136"/>
    </source>
</evidence>
<keyword evidence="4 13" id="KW-1003">Cell membrane</keyword>
<comment type="function">
    <text evidence="13">Responsible for the transport of C4-dicarboxylates.</text>
</comment>
<sequence>MVFVELFVVLAFIYLGARIGGIGIGLAGGAGVLVLSLFLGVDTGHIPVDVILIIMSVIAAIAAMQVAGGLEWLVDLSETFLRKNPKHINFYAPVVTYFMTLLAGTGHTAFSTLPVIAEVAKEQGIRPSRPLGISVVASQIAITASPISAAVVFFSGILEPIGVSYLTLLAVCIPTTFIACMVGAFVSNFLGCELKDDPVYQARLEKGLIKLQGKTQRDILPTAKPATYIFITAIIGVIVYATLISDTVNLIPNPSLGRNEAIMVFMLSAATAIVAFTKIDASEIANAATFKSGMSACICVLGVAWLGDTFVSSHINDIKALSADVLNQYPWMLAVTLFFASMLLYSQGATTTALMPAALAIGVAPITAIASFAAVSALFVLPTYPTLLAAVQMDDTGSTRIGNMVFNHPFLIPGLVTISTSVALGFAFGGMML</sequence>
<dbReference type="GO" id="GO:0005886">
    <property type="term" value="C:plasma membrane"/>
    <property type="evidence" value="ECO:0007669"/>
    <property type="project" value="UniProtKB-SubCell"/>
</dbReference>
<dbReference type="EMBL" id="RXNV01000004">
    <property type="protein sequence ID" value="RTR32122.1"/>
    <property type="molecule type" value="Genomic_DNA"/>
</dbReference>
<comment type="catalytic activity">
    <reaction evidence="10">
        <text>(S)-malate(in) + succinate(out) = (S)-malate(out) + succinate(in)</text>
        <dbReference type="Rhea" id="RHEA:29327"/>
        <dbReference type="ChEBI" id="CHEBI:15589"/>
        <dbReference type="ChEBI" id="CHEBI:30031"/>
    </reaction>
    <physiologicalReaction direction="right-to-left" evidence="10">
        <dbReference type="Rhea" id="RHEA:29329"/>
    </physiologicalReaction>
</comment>
<evidence type="ECO:0000256" key="4">
    <source>
        <dbReference type="ARBA" id="ARBA00022475"/>
    </source>
</evidence>
<dbReference type="InterPro" id="IPR004668">
    <property type="entry name" value="Anaer_Dcu_memb_transpt"/>
</dbReference>
<keyword evidence="8 13" id="KW-0472">Membrane</keyword>
<feature type="transmembrane region" description="Helical" evidence="14">
    <location>
        <begin position="357"/>
        <end position="381"/>
    </location>
</feature>
<evidence type="ECO:0000256" key="3">
    <source>
        <dbReference type="ARBA" id="ARBA00022448"/>
    </source>
</evidence>
<evidence type="ECO:0000256" key="2">
    <source>
        <dbReference type="ARBA" id="ARBA00006413"/>
    </source>
</evidence>
<evidence type="ECO:0000313" key="16">
    <source>
        <dbReference type="Proteomes" id="UP000282060"/>
    </source>
</evidence>
<evidence type="ECO:0000256" key="13">
    <source>
        <dbReference type="PIRNR" id="PIRNR004539"/>
    </source>
</evidence>
<dbReference type="NCBIfam" id="NF009136">
    <property type="entry name" value="PRK12489.1"/>
    <property type="match status" value="1"/>
</dbReference>
<gene>
    <name evidence="15" type="ORF">EKG39_11860</name>
</gene>
<feature type="transmembrane region" description="Helical" evidence="14">
    <location>
        <begin position="131"/>
        <end position="157"/>
    </location>
</feature>
<name>A0A431W9G2_9GAMM</name>
<dbReference type="Pfam" id="PF03605">
    <property type="entry name" value="DcuA_DcuB"/>
    <property type="match status" value="1"/>
</dbReference>
<dbReference type="PANTHER" id="PTHR36106:SF2">
    <property type="entry name" value="C4-DICARBOXYLATE TRANSPORTER DCUA"/>
    <property type="match status" value="1"/>
</dbReference>
<comment type="catalytic activity">
    <reaction evidence="12">
        <text>fumarate(in) + L-aspartate(out) = fumarate(out) + L-aspartate(in)</text>
        <dbReference type="Rhea" id="RHEA:72459"/>
        <dbReference type="ChEBI" id="CHEBI:29806"/>
        <dbReference type="ChEBI" id="CHEBI:29991"/>
    </reaction>
    <physiologicalReaction direction="left-to-right" evidence="12">
        <dbReference type="Rhea" id="RHEA:72460"/>
    </physiologicalReaction>
</comment>
<feature type="transmembrane region" description="Helical" evidence="14">
    <location>
        <begin position="410"/>
        <end position="431"/>
    </location>
</feature>
<comment type="similarity">
    <text evidence="2 13">Belongs to the DcuA/DcuB transporter (TC 2.A.13.1) family.</text>
</comment>
<evidence type="ECO:0000256" key="12">
    <source>
        <dbReference type="ARBA" id="ARBA00036117"/>
    </source>
</evidence>
<feature type="transmembrane region" description="Helical" evidence="14">
    <location>
        <begin position="256"/>
        <end position="276"/>
    </location>
</feature>
<evidence type="ECO:0000256" key="7">
    <source>
        <dbReference type="ARBA" id="ARBA00022989"/>
    </source>
</evidence>
<dbReference type="NCBIfam" id="TIGR00770">
    <property type="entry name" value="Dcu"/>
    <property type="match status" value="1"/>
</dbReference>
<evidence type="ECO:0000256" key="11">
    <source>
        <dbReference type="ARBA" id="ARBA00034287"/>
    </source>
</evidence>
<evidence type="ECO:0000256" key="1">
    <source>
        <dbReference type="ARBA" id="ARBA00004429"/>
    </source>
</evidence>
<evidence type="ECO:0000256" key="6">
    <source>
        <dbReference type="ARBA" id="ARBA00022692"/>
    </source>
</evidence>
<keyword evidence="5 13" id="KW-0997">Cell inner membrane</keyword>
<reference evidence="15 16" key="1">
    <citation type="submission" date="2018-12" db="EMBL/GenBank/DDBJ databases">
        <authorList>
            <person name="Yu L."/>
        </authorList>
    </citation>
    <scope>NUCLEOTIDE SEQUENCE [LARGE SCALE GENOMIC DNA]</scope>
    <source>
        <strain evidence="15 16">HAW-EB5</strain>
    </source>
</reference>
<dbReference type="Proteomes" id="UP000282060">
    <property type="component" value="Unassembled WGS sequence"/>
</dbReference>
<evidence type="ECO:0000256" key="10">
    <source>
        <dbReference type="ARBA" id="ARBA00034284"/>
    </source>
</evidence>
<proteinExistence type="inferred from homology"/>
<organism evidence="15 16">
    <name type="scientific">Shewanella atlantica</name>
    <dbReference type="NCBI Taxonomy" id="271099"/>
    <lineage>
        <taxon>Bacteria</taxon>
        <taxon>Pseudomonadati</taxon>
        <taxon>Pseudomonadota</taxon>
        <taxon>Gammaproteobacteria</taxon>
        <taxon>Alteromonadales</taxon>
        <taxon>Shewanellaceae</taxon>
        <taxon>Shewanella</taxon>
    </lineage>
</organism>
<feature type="transmembrane region" description="Helical" evidence="14">
    <location>
        <begin position="226"/>
        <end position="244"/>
    </location>
</feature>
<dbReference type="AlphaFoldDB" id="A0A431W9G2"/>
<comment type="catalytic activity">
    <reaction evidence="9">
        <text>L-aspartate(in) + succinate(out) = L-aspartate(out) + succinate(in)</text>
        <dbReference type="Rhea" id="RHEA:29343"/>
        <dbReference type="ChEBI" id="CHEBI:29991"/>
        <dbReference type="ChEBI" id="CHEBI:30031"/>
    </reaction>
    <physiologicalReaction direction="right-to-left" evidence="9">
        <dbReference type="Rhea" id="RHEA:29345"/>
    </physiologicalReaction>
</comment>
<comment type="caution">
    <text evidence="15">The sequence shown here is derived from an EMBL/GenBank/DDBJ whole genome shotgun (WGS) entry which is preliminary data.</text>
</comment>
<dbReference type="PIRSF" id="PIRSF004539">
    <property type="entry name" value="C4-dicrbxl_trns"/>
    <property type="match status" value="1"/>
</dbReference>
<keyword evidence="16" id="KW-1185">Reference proteome</keyword>
<dbReference type="OrthoDB" id="9770910at2"/>
<evidence type="ECO:0000313" key="15">
    <source>
        <dbReference type="EMBL" id="RTR32122.1"/>
    </source>
</evidence>
<accession>A0A431W9G2</accession>
<dbReference type="GO" id="GO:0015556">
    <property type="term" value="F:C4-dicarboxylate transmembrane transporter activity"/>
    <property type="evidence" value="ECO:0007669"/>
    <property type="project" value="InterPro"/>
</dbReference>
<feature type="transmembrane region" description="Helical" evidence="14">
    <location>
        <begin position="90"/>
        <end position="110"/>
    </location>
</feature>
<feature type="transmembrane region" description="Helical" evidence="14">
    <location>
        <begin position="288"/>
        <end position="306"/>
    </location>
</feature>
<feature type="transmembrane region" description="Helical" evidence="14">
    <location>
        <begin position="326"/>
        <end position="345"/>
    </location>
</feature>
<dbReference type="PANTHER" id="PTHR36106">
    <property type="entry name" value="ANAEROBIC C4-DICARBOXYLATE TRANSPORTER DCUB"/>
    <property type="match status" value="1"/>
</dbReference>
<evidence type="ECO:0000256" key="14">
    <source>
        <dbReference type="SAM" id="Phobius"/>
    </source>
</evidence>
<dbReference type="NCBIfam" id="NF006927">
    <property type="entry name" value="PRK09412.1"/>
    <property type="match status" value="1"/>
</dbReference>
<dbReference type="RefSeq" id="WP_126505963.1">
    <property type="nucleotide sequence ID" value="NZ_RXNV01000004.1"/>
</dbReference>
<protein>
    <recommendedName>
        <fullName evidence="13">C4-dicarboxylate transporter</fullName>
    </recommendedName>
</protein>
<keyword evidence="7 14" id="KW-1133">Transmembrane helix</keyword>
<feature type="transmembrane region" description="Helical" evidence="14">
    <location>
        <begin position="6"/>
        <end position="38"/>
    </location>
</feature>
<keyword evidence="3 13" id="KW-0813">Transport</keyword>
<evidence type="ECO:0000256" key="9">
    <source>
        <dbReference type="ARBA" id="ARBA00034237"/>
    </source>
</evidence>
<evidence type="ECO:0000256" key="5">
    <source>
        <dbReference type="ARBA" id="ARBA00022519"/>
    </source>
</evidence>
<comment type="subcellular location">
    <subcellularLocation>
        <location evidence="1 13">Cell inner membrane</location>
        <topology evidence="1 13">Multi-pass membrane protein</topology>
    </subcellularLocation>
</comment>
<feature type="transmembrane region" description="Helical" evidence="14">
    <location>
        <begin position="50"/>
        <end position="70"/>
    </location>
</feature>